<dbReference type="AlphaFoldDB" id="A0A840QLQ7"/>
<keyword evidence="3 4" id="KW-0472">Membrane</keyword>
<sequence>MIRRFTQKMKKSNQNFKEETVKALNEKEEQPKELSIDLKQNEEVIHAIYDNSFDIVIRPFSASDGTKGLMIYIDGLCNTEEINENVLTPLMKDAELTTNNIDTIIEQHLTISEATKVHTFNELIEEVSSGHPIILFDGNATGCSLSVEQFEMRSVDEPEAEQVVRGPRDGFIEPLIVNTALLRLRIKSPRLKIKTMKIGIQSRTNVAIAYIEEVADSTLIEEAENRLKRIEVDAVLESGNIEEMIEDHPYSPFPQILNTERTDVASSYLLEGHVVILVDGSPMALVAPTTFYSLMQSAEDYYQRFLISTTIRWLRYLFLVIALTLPSLYVAALTYHHEMVPTALMISIATGREQIPFPAMVEAFLMEVIFEVLREAGLRLPKQIGPAVSIVGGLIIGEAAVTAGIVSAPMVIVVAVTGVSSFAIPRYNAGISIRMLRFPLLFLAGMLGLLGIMVGLIGIIVHLSSIRSFGVPYLAPMAPANFSDMKDVMMRVPKWAQNTRPRLTGESNKNRQSPQQKPSPERGGES</sequence>
<dbReference type="PIRSF" id="PIRSF005690">
    <property type="entry name" value="GerBA"/>
    <property type="match status" value="1"/>
</dbReference>
<feature type="transmembrane region" description="Helical" evidence="6">
    <location>
        <begin position="440"/>
        <end position="463"/>
    </location>
</feature>
<dbReference type="GO" id="GO:0009847">
    <property type="term" value="P:spore germination"/>
    <property type="evidence" value="ECO:0007669"/>
    <property type="project" value="UniProtKB-UniRule"/>
</dbReference>
<evidence type="ECO:0000256" key="3">
    <source>
        <dbReference type="ARBA" id="ARBA00023136"/>
    </source>
</evidence>
<evidence type="ECO:0000313" key="7">
    <source>
        <dbReference type="EMBL" id="MBB5172286.1"/>
    </source>
</evidence>
<gene>
    <name evidence="7" type="ORF">HNQ41_000426</name>
</gene>
<dbReference type="GO" id="GO:0005886">
    <property type="term" value="C:plasma membrane"/>
    <property type="evidence" value="ECO:0007669"/>
    <property type="project" value="UniProtKB-SubCell"/>
</dbReference>
<evidence type="ECO:0000256" key="2">
    <source>
        <dbReference type="ARBA" id="ARBA00005278"/>
    </source>
</evidence>
<dbReference type="EMBL" id="JACHHB010000001">
    <property type="protein sequence ID" value="MBB5172286.1"/>
    <property type="molecule type" value="Genomic_DNA"/>
</dbReference>
<feature type="region of interest" description="Disordered" evidence="5">
    <location>
        <begin position="498"/>
        <end position="526"/>
    </location>
</feature>
<evidence type="ECO:0000256" key="4">
    <source>
        <dbReference type="PIRNR" id="PIRNR005690"/>
    </source>
</evidence>
<evidence type="ECO:0000256" key="1">
    <source>
        <dbReference type="ARBA" id="ARBA00004141"/>
    </source>
</evidence>
<evidence type="ECO:0000256" key="6">
    <source>
        <dbReference type="SAM" id="Phobius"/>
    </source>
</evidence>
<evidence type="ECO:0000256" key="5">
    <source>
        <dbReference type="SAM" id="MobiDB-lite"/>
    </source>
</evidence>
<protein>
    <submittedName>
        <fullName evidence="7">Spore germination protein KA</fullName>
    </submittedName>
</protein>
<dbReference type="Pfam" id="PF03323">
    <property type="entry name" value="GerA"/>
    <property type="match status" value="1"/>
</dbReference>
<dbReference type="Proteomes" id="UP000551878">
    <property type="component" value="Unassembled WGS sequence"/>
</dbReference>
<comment type="similarity">
    <text evidence="2 4">Belongs to the GerABKA family.</text>
</comment>
<keyword evidence="6" id="KW-1133">Transmembrane helix</keyword>
<name>A0A840QLQ7_9BACI</name>
<dbReference type="InterPro" id="IPR004995">
    <property type="entry name" value="Spore_Ger"/>
</dbReference>
<feature type="transmembrane region" description="Helical" evidence="6">
    <location>
        <begin position="411"/>
        <end position="428"/>
    </location>
</feature>
<keyword evidence="8" id="KW-1185">Reference proteome</keyword>
<evidence type="ECO:0000313" key="8">
    <source>
        <dbReference type="Proteomes" id="UP000551878"/>
    </source>
</evidence>
<accession>A0A840QLQ7</accession>
<keyword evidence="6" id="KW-0812">Transmembrane</keyword>
<dbReference type="InterPro" id="IPR050768">
    <property type="entry name" value="UPF0353/GerABKA_families"/>
</dbReference>
<organism evidence="7 8">
    <name type="scientific">Texcoconibacillus texcoconensis</name>
    <dbReference type="NCBI Taxonomy" id="1095777"/>
    <lineage>
        <taxon>Bacteria</taxon>
        <taxon>Bacillati</taxon>
        <taxon>Bacillota</taxon>
        <taxon>Bacilli</taxon>
        <taxon>Bacillales</taxon>
        <taxon>Bacillaceae</taxon>
        <taxon>Texcoconibacillus</taxon>
    </lineage>
</organism>
<comment type="subcellular location">
    <subcellularLocation>
        <location evidence="4">Cell membrane</location>
    </subcellularLocation>
    <subcellularLocation>
        <location evidence="1">Membrane</location>
        <topology evidence="1">Multi-pass membrane protein</topology>
    </subcellularLocation>
</comment>
<dbReference type="PANTHER" id="PTHR22550:SF5">
    <property type="entry name" value="LEUCINE ZIPPER PROTEIN 4"/>
    <property type="match status" value="1"/>
</dbReference>
<feature type="compositionally biased region" description="Polar residues" evidence="5">
    <location>
        <begin position="498"/>
        <end position="518"/>
    </location>
</feature>
<dbReference type="PANTHER" id="PTHR22550">
    <property type="entry name" value="SPORE GERMINATION PROTEIN"/>
    <property type="match status" value="1"/>
</dbReference>
<proteinExistence type="inferred from homology"/>
<feature type="transmembrane region" description="Helical" evidence="6">
    <location>
        <begin position="313"/>
        <end position="335"/>
    </location>
</feature>
<comment type="caution">
    <text evidence="7">The sequence shown here is derived from an EMBL/GenBank/DDBJ whole genome shotgun (WGS) entry which is preliminary data.</text>
</comment>
<reference evidence="7 8" key="1">
    <citation type="submission" date="2020-08" db="EMBL/GenBank/DDBJ databases">
        <title>Genomic Encyclopedia of Type Strains, Phase IV (KMG-IV): sequencing the most valuable type-strain genomes for metagenomic binning, comparative biology and taxonomic classification.</title>
        <authorList>
            <person name="Goeker M."/>
        </authorList>
    </citation>
    <scope>NUCLEOTIDE SEQUENCE [LARGE SCALE GENOMIC DNA]</scope>
    <source>
        <strain evidence="7 8">DSM 24696</strain>
    </source>
</reference>